<gene>
    <name evidence="4" type="ORF">PFICI_08667</name>
</gene>
<dbReference type="PROSITE" id="PS51212">
    <property type="entry name" value="WSC"/>
    <property type="match status" value="1"/>
</dbReference>
<evidence type="ECO:0000256" key="2">
    <source>
        <dbReference type="SAM" id="SignalP"/>
    </source>
</evidence>
<keyword evidence="5" id="KW-1185">Reference proteome</keyword>
<evidence type="ECO:0000256" key="1">
    <source>
        <dbReference type="SAM" id="MobiDB-lite"/>
    </source>
</evidence>
<dbReference type="InParanoid" id="W3WYG4"/>
<dbReference type="AlphaFoldDB" id="W3WYG4"/>
<feature type="chain" id="PRO_5004835561" description="WSC domain-containing protein" evidence="2">
    <location>
        <begin position="25"/>
        <end position="253"/>
    </location>
</feature>
<dbReference type="InterPro" id="IPR002889">
    <property type="entry name" value="WSC_carb-bd"/>
</dbReference>
<dbReference type="RefSeq" id="XP_007835439.1">
    <property type="nucleotide sequence ID" value="XM_007837248.1"/>
</dbReference>
<organism evidence="4 5">
    <name type="scientific">Pestalotiopsis fici (strain W106-1 / CGMCC3.15140)</name>
    <dbReference type="NCBI Taxonomy" id="1229662"/>
    <lineage>
        <taxon>Eukaryota</taxon>
        <taxon>Fungi</taxon>
        <taxon>Dikarya</taxon>
        <taxon>Ascomycota</taxon>
        <taxon>Pezizomycotina</taxon>
        <taxon>Sordariomycetes</taxon>
        <taxon>Xylariomycetidae</taxon>
        <taxon>Amphisphaeriales</taxon>
        <taxon>Sporocadaceae</taxon>
        <taxon>Pestalotiopsis</taxon>
    </lineage>
</organism>
<proteinExistence type="predicted"/>
<dbReference type="OrthoDB" id="2019572at2759"/>
<dbReference type="Proteomes" id="UP000030651">
    <property type="component" value="Unassembled WGS sequence"/>
</dbReference>
<dbReference type="eggNOG" id="KOG4157">
    <property type="taxonomic scope" value="Eukaryota"/>
</dbReference>
<evidence type="ECO:0000313" key="4">
    <source>
        <dbReference type="EMBL" id="ETS78814.1"/>
    </source>
</evidence>
<dbReference type="SMART" id="SM00321">
    <property type="entry name" value="WSC"/>
    <property type="match status" value="1"/>
</dbReference>
<feature type="domain" description="WSC" evidence="3">
    <location>
        <begin position="124"/>
        <end position="224"/>
    </location>
</feature>
<dbReference type="HOGENOM" id="CLU_077470_0_0_1"/>
<dbReference type="OMA" id="NQCWCSS"/>
<protein>
    <recommendedName>
        <fullName evidence="3">WSC domain-containing protein</fullName>
    </recommendedName>
</protein>
<dbReference type="KEGG" id="pfy:PFICI_08667"/>
<evidence type="ECO:0000259" key="3">
    <source>
        <dbReference type="PROSITE" id="PS51212"/>
    </source>
</evidence>
<evidence type="ECO:0000313" key="5">
    <source>
        <dbReference type="Proteomes" id="UP000030651"/>
    </source>
</evidence>
<reference evidence="5" key="1">
    <citation type="journal article" date="2015" name="BMC Genomics">
        <title>Genomic and transcriptomic analysis of the endophytic fungus Pestalotiopsis fici reveals its lifestyle and high potential for synthesis of natural products.</title>
        <authorList>
            <person name="Wang X."/>
            <person name="Zhang X."/>
            <person name="Liu L."/>
            <person name="Xiang M."/>
            <person name="Wang W."/>
            <person name="Sun X."/>
            <person name="Che Y."/>
            <person name="Guo L."/>
            <person name="Liu G."/>
            <person name="Guo L."/>
            <person name="Wang C."/>
            <person name="Yin W.B."/>
            <person name="Stadler M."/>
            <person name="Zhang X."/>
            <person name="Liu X."/>
        </authorList>
    </citation>
    <scope>NUCLEOTIDE SEQUENCE [LARGE SCALE GENOMIC DNA]</scope>
    <source>
        <strain evidence="5">W106-1 / CGMCC3.15140</strain>
    </source>
</reference>
<keyword evidence="2" id="KW-0732">Signal</keyword>
<feature type="signal peptide" evidence="2">
    <location>
        <begin position="1"/>
        <end position="24"/>
    </location>
</feature>
<dbReference type="Pfam" id="PF01822">
    <property type="entry name" value="WSC"/>
    <property type="match status" value="1"/>
</dbReference>
<feature type="compositionally biased region" description="Low complexity" evidence="1">
    <location>
        <begin position="101"/>
        <end position="124"/>
    </location>
</feature>
<feature type="region of interest" description="Disordered" evidence="1">
    <location>
        <begin position="94"/>
        <end position="125"/>
    </location>
</feature>
<dbReference type="EMBL" id="KI912114">
    <property type="protein sequence ID" value="ETS78814.1"/>
    <property type="molecule type" value="Genomic_DNA"/>
</dbReference>
<name>W3WYG4_PESFW</name>
<sequence>MKSFSANRSAFLAAVIVGSHLVAASPKPVFSHDPKTTDSCIDWWNNADASRSCECVRDQFSIMPEEFAAWNPSLSEDCDPWRYPLSYCVSTSDRDPPPNATTTTTVTPTPTTTTTSSHVPSPTSWSARGCYPDQDPDFPVLDRLVTEEGGDPDLDIATCEDMCWEASINGTVLFAGVKAGNQCWCSSFIGGESTSDQKKCDTPCAGNEEEICGADDFINVFEPVTTSETPSATRTFSSAVATESDSGAVRLLA</sequence>
<dbReference type="GeneID" id="19273680"/>
<accession>W3WYG4</accession>